<name>A0ABW6W6F3_9ACTN</name>
<comment type="caution">
    <text evidence="1">The sequence shown here is derived from an EMBL/GenBank/DDBJ whole genome shotgun (WGS) entry which is preliminary data.</text>
</comment>
<reference evidence="1 2" key="1">
    <citation type="submission" date="2024-10" db="EMBL/GenBank/DDBJ databases">
        <title>The Natural Products Discovery Center: Release of the First 8490 Sequenced Strains for Exploring Actinobacteria Biosynthetic Diversity.</title>
        <authorList>
            <person name="Kalkreuter E."/>
            <person name="Kautsar S.A."/>
            <person name="Yang D."/>
            <person name="Bader C.D."/>
            <person name="Teijaro C.N."/>
            <person name="Fluegel L."/>
            <person name="Davis C.M."/>
            <person name="Simpson J.R."/>
            <person name="Lauterbach L."/>
            <person name="Steele A.D."/>
            <person name="Gui C."/>
            <person name="Meng S."/>
            <person name="Li G."/>
            <person name="Viehrig K."/>
            <person name="Ye F."/>
            <person name="Su P."/>
            <person name="Kiefer A.F."/>
            <person name="Nichols A."/>
            <person name="Cepeda A.J."/>
            <person name="Yan W."/>
            <person name="Fan B."/>
            <person name="Jiang Y."/>
            <person name="Adhikari A."/>
            <person name="Zheng C.-J."/>
            <person name="Schuster L."/>
            <person name="Cowan T.M."/>
            <person name="Smanski M.J."/>
            <person name="Chevrette M.G."/>
            <person name="De Carvalho L.P.S."/>
            <person name="Shen B."/>
        </authorList>
    </citation>
    <scope>NUCLEOTIDE SEQUENCE [LARGE SCALE GENOMIC DNA]</scope>
    <source>
        <strain evidence="1 2">NPDC000087</strain>
    </source>
</reference>
<sequence length="285" mass="31052">MAPTKPLPTPSEASAILGQFRTSKELFADIVAGVEREWKNLCDQVDAMLRRGEHIVHSDSAWSSFTGWIADLNPFQKALVEILEDIRNIFEKIRGKVDELLPKIRLVVERSVPVLSLCDHSFIWLSKVFSPLGDLYTTSGSLVPDAYYWGGPTKEFYEKEVVGDQEAALDRVTDHVEALSGWLAQTAAQNTDYMATIVHNLSPIPNALAAAAADAAAATADFVQAFWALDKLAQAIGNAVQAVLDQTADLMSFLVTVVAGIQELTVIKSERRDLAGGVWPQSVAG</sequence>
<dbReference type="Proteomes" id="UP001602245">
    <property type="component" value="Unassembled WGS sequence"/>
</dbReference>
<evidence type="ECO:0000313" key="1">
    <source>
        <dbReference type="EMBL" id="MFF5288879.1"/>
    </source>
</evidence>
<evidence type="ECO:0000313" key="2">
    <source>
        <dbReference type="Proteomes" id="UP001602245"/>
    </source>
</evidence>
<keyword evidence="2" id="KW-1185">Reference proteome</keyword>
<accession>A0ABW6W6F3</accession>
<gene>
    <name evidence="1" type="ORF">ACFY35_05535</name>
</gene>
<dbReference type="EMBL" id="JBIAZU010000001">
    <property type="protein sequence ID" value="MFF5288879.1"/>
    <property type="molecule type" value="Genomic_DNA"/>
</dbReference>
<proteinExistence type="predicted"/>
<organism evidence="1 2">
    <name type="scientific">Paractinoplanes globisporus</name>
    <dbReference type="NCBI Taxonomy" id="113565"/>
    <lineage>
        <taxon>Bacteria</taxon>
        <taxon>Bacillati</taxon>
        <taxon>Actinomycetota</taxon>
        <taxon>Actinomycetes</taxon>
        <taxon>Micromonosporales</taxon>
        <taxon>Micromonosporaceae</taxon>
        <taxon>Paractinoplanes</taxon>
    </lineage>
</organism>
<protein>
    <submittedName>
        <fullName evidence="1">Uncharacterized protein</fullName>
    </submittedName>
</protein>
<dbReference type="RefSeq" id="WP_169516242.1">
    <property type="nucleotide sequence ID" value="NZ_JBIAZU010000001.1"/>
</dbReference>